<accession>A0AAN5CDN7</accession>
<organism evidence="1 2">
    <name type="scientific">Pristionchus mayeri</name>
    <dbReference type="NCBI Taxonomy" id="1317129"/>
    <lineage>
        <taxon>Eukaryota</taxon>
        <taxon>Metazoa</taxon>
        <taxon>Ecdysozoa</taxon>
        <taxon>Nematoda</taxon>
        <taxon>Chromadorea</taxon>
        <taxon>Rhabditida</taxon>
        <taxon>Rhabditina</taxon>
        <taxon>Diplogasteromorpha</taxon>
        <taxon>Diplogasteroidea</taxon>
        <taxon>Neodiplogasteridae</taxon>
        <taxon>Pristionchus</taxon>
    </lineage>
</organism>
<evidence type="ECO:0000313" key="1">
    <source>
        <dbReference type="EMBL" id="GMR38899.1"/>
    </source>
</evidence>
<dbReference type="EMBL" id="BTRK01000002">
    <property type="protein sequence ID" value="GMR38899.1"/>
    <property type="molecule type" value="Genomic_DNA"/>
</dbReference>
<protein>
    <submittedName>
        <fullName evidence="1">Uncharacterized protein</fullName>
    </submittedName>
</protein>
<dbReference type="AlphaFoldDB" id="A0AAN5CDN7"/>
<feature type="non-terminal residue" evidence="1">
    <location>
        <position position="73"/>
    </location>
</feature>
<evidence type="ECO:0000313" key="2">
    <source>
        <dbReference type="Proteomes" id="UP001328107"/>
    </source>
</evidence>
<proteinExistence type="predicted"/>
<gene>
    <name evidence="1" type="ORF">PMAYCL1PPCAC_09094</name>
</gene>
<keyword evidence="2" id="KW-1185">Reference proteome</keyword>
<name>A0AAN5CDN7_9BILA</name>
<comment type="caution">
    <text evidence="1">The sequence shown here is derived from an EMBL/GenBank/DDBJ whole genome shotgun (WGS) entry which is preliminary data.</text>
</comment>
<dbReference type="Proteomes" id="UP001328107">
    <property type="component" value="Unassembled WGS sequence"/>
</dbReference>
<feature type="non-terminal residue" evidence="1">
    <location>
        <position position="1"/>
    </location>
</feature>
<reference evidence="2" key="1">
    <citation type="submission" date="2022-10" db="EMBL/GenBank/DDBJ databases">
        <title>Genome assembly of Pristionchus species.</title>
        <authorList>
            <person name="Yoshida K."/>
            <person name="Sommer R.J."/>
        </authorList>
    </citation>
    <scope>NUCLEOTIDE SEQUENCE [LARGE SCALE GENOMIC DNA]</scope>
    <source>
        <strain evidence="2">RS5460</strain>
    </source>
</reference>
<sequence length="73" mass="8332">SCLQYHMAMGLRLHLCAPTLTKHIIHVDPRARPHVRQGIPLRYARSSAWLNASAMPNFIEQPMEIVSLMLNAR</sequence>